<evidence type="ECO:0000313" key="3">
    <source>
        <dbReference type="Proteomes" id="UP000199598"/>
    </source>
</evidence>
<dbReference type="InterPro" id="IPR037026">
    <property type="entry name" value="Vgr_OB-fold_dom_sf"/>
</dbReference>
<feature type="region of interest" description="Disordered" evidence="1">
    <location>
        <begin position="154"/>
        <end position="187"/>
    </location>
</feature>
<proteinExistence type="predicted"/>
<keyword evidence="3" id="KW-1185">Reference proteome</keyword>
<protein>
    <submittedName>
        <fullName evidence="2">Phage P2 baseplate assembly protein gpV</fullName>
    </submittedName>
</protein>
<organism evidence="2 3">
    <name type="scientific">Pseudovibrio ascidiaceicola</name>
    <dbReference type="NCBI Taxonomy" id="285279"/>
    <lineage>
        <taxon>Bacteria</taxon>
        <taxon>Pseudomonadati</taxon>
        <taxon>Pseudomonadota</taxon>
        <taxon>Alphaproteobacteria</taxon>
        <taxon>Hyphomicrobiales</taxon>
        <taxon>Stappiaceae</taxon>
        <taxon>Pseudovibrio</taxon>
    </lineage>
</organism>
<dbReference type="Gene3D" id="2.40.50.230">
    <property type="entry name" value="Gp5 N-terminal domain"/>
    <property type="match status" value="1"/>
</dbReference>
<sequence>MDSEWEVIAELLTQQQAELETLRSVISEMIQVGPVHDIDPDKGYRIKLGEDEEGAPYLSPWKPHPETSKTSIPLKVGQMVGTLNPNGDPRQGILLPGGYSNDHETPNTDMEANVFQDAGVRIQIKGGKLQISAENSIEITVGGVTHIISGDGVDTQGGKVTHNSKNVGSTHTHGGISPGPANTKGPN</sequence>
<dbReference type="EMBL" id="FOSK01000013">
    <property type="protein sequence ID" value="SFK99289.1"/>
    <property type="molecule type" value="Genomic_DNA"/>
</dbReference>
<reference evidence="2 3" key="1">
    <citation type="submission" date="2016-10" db="EMBL/GenBank/DDBJ databases">
        <authorList>
            <person name="Varghese N."/>
            <person name="Submissions S."/>
        </authorList>
    </citation>
    <scope>NUCLEOTIDE SEQUENCE [LARGE SCALE GENOMIC DNA]</scope>
    <source>
        <strain evidence="2 3">DSM 16392</strain>
    </source>
</reference>
<evidence type="ECO:0000256" key="1">
    <source>
        <dbReference type="SAM" id="MobiDB-lite"/>
    </source>
</evidence>
<dbReference type="Proteomes" id="UP000199598">
    <property type="component" value="Unassembled WGS sequence"/>
</dbReference>
<accession>A0A1I4E289</accession>
<name>A0A1I4E289_9HYPH</name>
<comment type="caution">
    <text evidence="2">The sequence shown here is derived from an EMBL/GenBank/DDBJ whole genome shotgun (WGS) entry which is preliminary data.</text>
</comment>
<feature type="compositionally biased region" description="Polar residues" evidence="1">
    <location>
        <begin position="161"/>
        <end position="172"/>
    </location>
</feature>
<gene>
    <name evidence="2" type="ORF">SAMN04488518_113110</name>
</gene>
<evidence type="ECO:0000313" key="2">
    <source>
        <dbReference type="EMBL" id="SFK99289.1"/>
    </source>
</evidence>
<dbReference type="RefSeq" id="WP_159437984.1">
    <property type="nucleotide sequence ID" value="NZ_FOSK01000013.1"/>
</dbReference>